<reference evidence="2 3" key="1">
    <citation type="submission" date="2023-01" db="EMBL/GenBank/DDBJ databases">
        <title>Cultivation and genomic characterization of new, ubiquitous marine nitrite-oxidizing bacteria from the Nitrospirales.</title>
        <authorList>
            <person name="Mueller A.J."/>
            <person name="Daebeler A."/>
            <person name="Herbold C.W."/>
            <person name="Kirkegaard R.H."/>
            <person name="Daims H."/>
        </authorList>
    </citation>
    <scope>NUCLEOTIDE SEQUENCE [LARGE SCALE GENOMIC DNA]</scope>
    <source>
        <strain evidence="2 3">DK</strain>
    </source>
</reference>
<evidence type="ECO:0000313" key="2">
    <source>
        <dbReference type="EMBL" id="WNM61056.1"/>
    </source>
</evidence>
<gene>
    <name evidence="2" type="ORF">PQG83_15010</name>
</gene>
<accession>A0AA96GFZ5</accession>
<evidence type="ECO:0000313" key="3">
    <source>
        <dbReference type="Proteomes" id="UP001302494"/>
    </source>
</evidence>
<dbReference type="Gene3D" id="3.40.50.300">
    <property type="entry name" value="P-loop containing nucleotide triphosphate hydrolases"/>
    <property type="match status" value="1"/>
</dbReference>
<dbReference type="RefSeq" id="WP_312742662.1">
    <property type="nucleotide sequence ID" value="NZ_CP116968.1"/>
</dbReference>
<dbReference type="Pfam" id="PF11981">
    <property type="entry name" value="DUF3482"/>
    <property type="match status" value="1"/>
</dbReference>
<protein>
    <submittedName>
        <fullName evidence="2">DUF3482 domain-containing protein</fullName>
    </submittedName>
</protein>
<sequence>MTALSSSITLSLISHTNIGKTTLARTLLRRDVGQVLDQAHVTLQNEQFVLLETSDGSRLNLWDTPGFGNSHKLLDRLQGLSNPIGWMVSQVWDRIADKPFWCSQQAIRNVRDEADVVLYLVNATEDPSMAGYLQPELDLLTWLNKPVILLVNQTGLIDPQQQRQLESLWKQHWVNHGVIKDVMSLDAFTRCWVQEGVLWDHVTQVLPSEKLPTMEKLGKAWYATHRQIFDTSMTHLTQLLIETAMDGECLPQESTGFSKRPQIQNAIQALDQRLAQRISGVTADLIELHGLTGDAAHTLKSRIEDVTVPGEKKPWEEETFWGALASGAAAGLASDLATGGLSHGAFTIGGAILGAFAERTYAKSQETGNSNRISWVPAFLDRQTRDALLRYLAVTHCGRGRGDYTDPREFPVFWQRAAENVLEQQKDALHQMWKLARSPQPTTATTDHIQTNLVSLLSRMSQEILGQFYPEAKGWLEKSPG</sequence>
<organism evidence="2 3">
    <name type="scientific">Candidatus Nitrospira neomarina</name>
    <dbReference type="NCBI Taxonomy" id="3020899"/>
    <lineage>
        <taxon>Bacteria</taxon>
        <taxon>Pseudomonadati</taxon>
        <taxon>Nitrospirota</taxon>
        <taxon>Nitrospiria</taxon>
        <taxon>Nitrospirales</taxon>
        <taxon>Nitrospiraceae</taxon>
        <taxon>Nitrospira</taxon>
    </lineage>
</organism>
<evidence type="ECO:0000259" key="1">
    <source>
        <dbReference type="Pfam" id="PF01926"/>
    </source>
</evidence>
<dbReference type="InterPro" id="IPR027417">
    <property type="entry name" value="P-loop_NTPase"/>
</dbReference>
<dbReference type="InterPro" id="IPR021871">
    <property type="entry name" value="DUF3482"/>
</dbReference>
<keyword evidence="3" id="KW-1185">Reference proteome</keyword>
<dbReference type="Proteomes" id="UP001302494">
    <property type="component" value="Chromosome"/>
</dbReference>
<dbReference type="InterPro" id="IPR006073">
    <property type="entry name" value="GTP-bd"/>
</dbReference>
<dbReference type="KEGG" id="nneo:PQG83_15010"/>
<dbReference type="AlphaFoldDB" id="A0AA96GFZ5"/>
<proteinExistence type="predicted"/>
<dbReference type="EMBL" id="CP116968">
    <property type="protein sequence ID" value="WNM61056.1"/>
    <property type="molecule type" value="Genomic_DNA"/>
</dbReference>
<dbReference type="SUPFAM" id="SSF52540">
    <property type="entry name" value="P-loop containing nucleoside triphosphate hydrolases"/>
    <property type="match status" value="1"/>
</dbReference>
<feature type="domain" description="G" evidence="1">
    <location>
        <begin position="12"/>
        <end position="153"/>
    </location>
</feature>
<dbReference type="GO" id="GO:0005525">
    <property type="term" value="F:GTP binding"/>
    <property type="evidence" value="ECO:0007669"/>
    <property type="project" value="InterPro"/>
</dbReference>
<dbReference type="CDD" id="cd00882">
    <property type="entry name" value="Ras_like_GTPase"/>
    <property type="match status" value="1"/>
</dbReference>
<dbReference type="Pfam" id="PF01926">
    <property type="entry name" value="MMR_HSR1"/>
    <property type="match status" value="1"/>
</dbReference>
<name>A0AA96GFZ5_9BACT</name>